<dbReference type="AlphaFoldDB" id="A0A1G9B0N9"/>
<dbReference type="Proteomes" id="UP000326500">
    <property type="component" value="Unassembled WGS sequence"/>
</dbReference>
<sequence>MSCIEEMTGKIDRSQIRPLNEVIKGYTPLQDGDLLFAKITPCMENGKIVVADNLENGLGFASTEFHVIRFGRNMIPNFYRYYLLQEKIRKQAEKNMTGSAGQKRVPTSFIQNLVVPVPPLDTQRKIVAILEKVEATQRLRAEADFQGHKLIYNAFNGFFGDFDENPYGWEIVELRDIVREKITDGVHKTPKYCEDGVPFISANNIKNNQIDFTRCKKISTEEHELLARRCNPENGDILLSKVGTLGMVAKVDNDNLSIFVQLALIKPNKKLINSNFLKYALLTNSLQKQIQSYANMSTMKYIGVGKIGLLKIVLPPISIQESFSSIVEWVEKIQEGQQKSKNEVNTLFSGLMIRAFTGELVA</sequence>
<dbReference type="SUPFAM" id="SSF116734">
    <property type="entry name" value="DNA methylase specificity domain"/>
    <property type="match status" value="2"/>
</dbReference>
<evidence type="ECO:0000256" key="3">
    <source>
        <dbReference type="ARBA" id="ARBA00023125"/>
    </source>
</evidence>
<dbReference type="EMBL" id="FNFT01000007">
    <property type="protein sequence ID" value="SDK33141.1"/>
    <property type="molecule type" value="Genomic_DNA"/>
</dbReference>
<accession>A0A1G9B0N9</accession>
<dbReference type="GO" id="GO:0009307">
    <property type="term" value="P:DNA restriction-modification system"/>
    <property type="evidence" value="ECO:0007669"/>
    <property type="project" value="UniProtKB-KW"/>
</dbReference>
<evidence type="ECO:0000259" key="4">
    <source>
        <dbReference type="Pfam" id="PF01420"/>
    </source>
</evidence>
<evidence type="ECO:0000313" key="6">
    <source>
        <dbReference type="Proteomes" id="UP000326500"/>
    </source>
</evidence>
<evidence type="ECO:0000313" key="5">
    <source>
        <dbReference type="EMBL" id="SDK33141.1"/>
    </source>
</evidence>
<dbReference type="PANTHER" id="PTHR30408:SF12">
    <property type="entry name" value="TYPE I RESTRICTION ENZYME MJAVIII SPECIFICITY SUBUNIT"/>
    <property type="match status" value="1"/>
</dbReference>
<protein>
    <submittedName>
        <fullName evidence="5">Type I restriction enzyme, S subunit</fullName>
    </submittedName>
</protein>
<dbReference type="InterPro" id="IPR000055">
    <property type="entry name" value="Restrct_endonuc_typeI_TRD"/>
</dbReference>
<keyword evidence="2" id="KW-0680">Restriction system</keyword>
<feature type="domain" description="Type I restriction modification DNA specificity" evidence="4">
    <location>
        <begin position="31"/>
        <end position="139"/>
    </location>
</feature>
<dbReference type="InterPro" id="IPR044946">
    <property type="entry name" value="Restrct_endonuc_typeI_TRD_sf"/>
</dbReference>
<evidence type="ECO:0000256" key="2">
    <source>
        <dbReference type="ARBA" id="ARBA00022747"/>
    </source>
</evidence>
<keyword evidence="3" id="KW-0238">DNA-binding</keyword>
<proteinExistence type="inferred from homology"/>
<dbReference type="CDD" id="cd17246">
    <property type="entry name" value="RMtype1_S_SonII-TRD2-CR2_like"/>
    <property type="match status" value="1"/>
</dbReference>
<dbReference type="CDD" id="cd17260">
    <property type="entry name" value="RMtype1_S_EcoEI-TRD1-CR1_like"/>
    <property type="match status" value="1"/>
</dbReference>
<dbReference type="Pfam" id="PF01420">
    <property type="entry name" value="Methylase_S"/>
    <property type="match status" value="2"/>
</dbReference>
<keyword evidence="6" id="KW-1185">Reference proteome</keyword>
<dbReference type="Gene3D" id="3.90.220.20">
    <property type="entry name" value="DNA methylase specificity domains"/>
    <property type="match status" value="2"/>
</dbReference>
<comment type="similarity">
    <text evidence="1">Belongs to the type-I restriction system S methylase family.</text>
</comment>
<organism evidence="5 6">
    <name type="scientific">Methanoculleus thermophilus</name>
    <dbReference type="NCBI Taxonomy" id="2200"/>
    <lineage>
        <taxon>Archaea</taxon>
        <taxon>Methanobacteriati</taxon>
        <taxon>Methanobacteriota</taxon>
        <taxon>Stenosarchaea group</taxon>
        <taxon>Methanomicrobia</taxon>
        <taxon>Methanomicrobiales</taxon>
        <taxon>Methanomicrobiaceae</taxon>
        <taxon>Methanoculleus</taxon>
    </lineage>
</organism>
<feature type="domain" description="Type I restriction modification DNA specificity" evidence="4">
    <location>
        <begin position="167"/>
        <end position="345"/>
    </location>
</feature>
<dbReference type="GO" id="GO:0003677">
    <property type="term" value="F:DNA binding"/>
    <property type="evidence" value="ECO:0007669"/>
    <property type="project" value="UniProtKB-KW"/>
</dbReference>
<dbReference type="STRING" id="2200.GCA_001571405_01956"/>
<name>A0A1G9B0N9_9EURY</name>
<dbReference type="InterPro" id="IPR052021">
    <property type="entry name" value="Type-I_RS_S_subunit"/>
</dbReference>
<dbReference type="PANTHER" id="PTHR30408">
    <property type="entry name" value="TYPE-1 RESTRICTION ENZYME ECOKI SPECIFICITY PROTEIN"/>
    <property type="match status" value="1"/>
</dbReference>
<reference evidence="5 6" key="1">
    <citation type="submission" date="2016-10" db="EMBL/GenBank/DDBJ databases">
        <authorList>
            <person name="Varghese N."/>
            <person name="Submissions S."/>
        </authorList>
    </citation>
    <scope>NUCLEOTIDE SEQUENCE [LARGE SCALE GENOMIC DNA]</scope>
    <source>
        <strain evidence="5 6">DSM 2373</strain>
    </source>
</reference>
<gene>
    <name evidence="5" type="ORF">SAMN04488571_107133</name>
</gene>
<evidence type="ECO:0000256" key="1">
    <source>
        <dbReference type="ARBA" id="ARBA00010923"/>
    </source>
</evidence>